<comment type="caution">
    <text evidence="1">The sequence shown here is derived from an EMBL/GenBank/DDBJ whole genome shotgun (WGS) entry which is preliminary data.</text>
</comment>
<reference evidence="1" key="1">
    <citation type="submission" date="2021-03" db="EMBL/GenBank/DDBJ databases">
        <title>Draft genome sequence of rust myrtle Austropuccinia psidii MF-1, a brazilian biotype.</title>
        <authorList>
            <person name="Quecine M.C."/>
            <person name="Pachon D.M.R."/>
            <person name="Bonatelli M.L."/>
            <person name="Correr F.H."/>
            <person name="Franceschini L.M."/>
            <person name="Leite T.F."/>
            <person name="Margarido G.R.A."/>
            <person name="Almeida C.A."/>
            <person name="Ferrarezi J.A."/>
            <person name="Labate C.A."/>
        </authorList>
    </citation>
    <scope>NUCLEOTIDE SEQUENCE</scope>
    <source>
        <strain evidence="1">MF-1</strain>
    </source>
</reference>
<protein>
    <submittedName>
        <fullName evidence="1">Uncharacterized protein</fullName>
    </submittedName>
</protein>
<keyword evidence="2" id="KW-1185">Reference proteome</keyword>
<name>A0A9Q3H3X7_9BASI</name>
<dbReference type="Proteomes" id="UP000765509">
    <property type="component" value="Unassembled WGS sequence"/>
</dbReference>
<accession>A0A9Q3H3X7</accession>
<sequence length="88" mass="9557">MVPMRMGALVMCGGWLQPIPTGSAREGPDASVVAYRDYGTRYASSLTMPSILYWVIVTEPIDASAQAKCCLTTTLKPNIEPQFILAYA</sequence>
<evidence type="ECO:0000313" key="2">
    <source>
        <dbReference type="Proteomes" id="UP000765509"/>
    </source>
</evidence>
<dbReference type="AlphaFoldDB" id="A0A9Q3H3X7"/>
<evidence type="ECO:0000313" key="1">
    <source>
        <dbReference type="EMBL" id="MBW0490376.1"/>
    </source>
</evidence>
<dbReference type="EMBL" id="AVOT02010550">
    <property type="protein sequence ID" value="MBW0490376.1"/>
    <property type="molecule type" value="Genomic_DNA"/>
</dbReference>
<proteinExistence type="predicted"/>
<organism evidence="1 2">
    <name type="scientific">Austropuccinia psidii MF-1</name>
    <dbReference type="NCBI Taxonomy" id="1389203"/>
    <lineage>
        <taxon>Eukaryota</taxon>
        <taxon>Fungi</taxon>
        <taxon>Dikarya</taxon>
        <taxon>Basidiomycota</taxon>
        <taxon>Pucciniomycotina</taxon>
        <taxon>Pucciniomycetes</taxon>
        <taxon>Pucciniales</taxon>
        <taxon>Sphaerophragmiaceae</taxon>
        <taxon>Austropuccinia</taxon>
    </lineage>
</organism>
<gene>
    <name evidence="1" type="ORF">O181_030091</name>
</gene>